<reference evidence="1" key="1">
    <citation type="submission" date="2009-11" db="EMBL/GenBank/DDBJ databases">
        <authorList>
            <consortium name="The Broad Institute Genome Sequencing Platform"/>
            <person name="Ward D."/>
            <person name="Feldgarden M."/>
            <person name="Earl A."/>
            <person name="Young S.K."/>
            <person name="Zeng Q."/>
            <person name="Koehrsen M."/>
            <person name="Alvarado L."/>
            <person name="Berlin A."/>
            <person name="Bochicchio J."/>
            <person name="Borenstein D."/>
            <person name="Chapman S.B."/>
            <person name="Chen Z."/>
            <person name="Engels R."/>
            <person name="Freedman E."/>
            <person name="Gellesch M."/>
            <person name="Goldberg J."/>
            <person name="Griggs A."/>
            <person name="Gujja S."/>
            <person name="Heilman E."/>
            <person name="Heiman D."/>
            <person name="Hepburn T."/>
            <person name="Howarth C."/>
            <person name="Jen D."/>
            <person name="Larson L."/>
            <person name="Lewis B."/>
            <person name="Mehta T."/>
            <person name="Park D."/>
            <person name="Pearson M."/>
            <person name="Roberts A."/>
            <person name="Saif S."/>
            <person name="Shea T."/>
            <person name="Shenoy N."/>
            <person name="Sisk P."/>
            <person name="Stolte C."/>
            <person name="Sykes S."/>
            <person name="Thomson T."/>
            <person name="Walk T."/>
            <person name="White J."/>
            <person name="Yandava C."/>
            <person name="Izard J."/>
            <person name="Baranova O.V."/>
            <person name="Blanton J.M."/>
            <person name="Tanner A.C."/>
            <person name="Dewhirst F.E."/>
            <person name="Haas B."/>
            <person name="Nusbaum C."/>
            <person name="Birren B."/>
        </authorList>
    </citation>
    <scope>NUCLEOTIDE SEQUENCE [LARGE SCALE GENOMIC DNA]</scope>
    <source>
        <strain evidence="1">1-1 BBBD Race 1</strain>
    </source>
</reference>
<organism evidence="1">
    <name type="scientific">Puccinia triticina (isolate 1-1 / race 1 (BBBD))</name>
    <name type="common">Brown leaf rust fungus</name>
    <dbReference type="NCBI Taxonomy" id="630390"/>
    <lineage>
        <taxon>Eukaryota</taxon>
        <taxon>Fungi</taxon>
        <taxon>Dikarya</taxon>
        <taxon>Basidiomycota</taxon>
        <taxon>Pucciniomycotina</taxon>
        <taxon>Pucciniomycetes</taxon>
        <taxon>Pucciniales</taxon>
        <taxon>Pucciniaceae</taxon>
        <taxon>Puccinia</taxon>
    </lineage>
</organism>
<feature type="non-terminal residue" evidence="1">
    <location>
        <position position="121"/>
    </location>
</feature>
<dbReference type="Proteomes" id="UP000005240">
    <property type="component" value="Unassembled WGS sequence"/>
</dbReference>
<reference evidence="2 3" key="3">
    <citation type="journal article" date="2017" name="G3 (Bethesda)">
        <title>Comparative analysis highlights variable genome content of wheat rusts and divergence of the mating loci.</title>
        <authorList>
            <person name="Cuomo C.A."/>
            <person name="Bakkeren G."/>
            <person name="Khalil H.B."/>
            <person name="Panwar V."/>
            <person name="Joly D."/>
            <person name="Linning R."/>
            <person name="Sakthikumar S."/>
            <person name="Song X."/>
            <person name="Adiconis X."/>
            <person name="Fan L."/>
            <person name="Goldberg J.M."/>
            <person name="Levin J.Z."/>
            <person name="Young S."/>
            <person name="Zeng Q."/>
            <person name="Anikster Y."/>
            <person name="Bruce M."/>
            <person name="Wang M."/>
            <person name="Yin C."/>
            <person name="McCallum B."/>
            <person name="Szabo L.J."/>
            <person name="Hulbert S."/>
            <person name="Chen X."/>
            <person name="Fellers J.P."/>
        </authorList>
    </citation>
    <scope>NUCLEOTIDE SEQUENCE</scope>
    <source>
        <strain evidence="2">isolate 1-1 / race 1 (BBBD)</strain>
        <strain evidence="3">Isolate 1-1 / race 1 (BBBD)</strain>
    </source>
</reference>
<proteinExistence type="predicted"/>
<dbReference type="VEuPathDB" id="FungiDB:PTTG_10732"/>
<protein>
    <submittedName>
        <fullName evidence="1 2">Uncharacterized protein</fullName>
    </submittedName>
</protein>
<dbReference type="EMBL" id="ADAS02001547">
    <property type="protein sequence ID" value="OAV86162.1"/>
    <property type="molecule type" value="Genomic_DNA"/>
</dbReference>
<dbReference type="EnsemblFungi" id="PTTG_10732-t43_1">
    <property type="protein sequence ID" value="PTTG_10732-t43_1-p1"/>
    <property type="gene ID" value="PTTG_10732"/>
</dbReference>
<name>A0A180G137_PUCT1</name>
<sequence length="121" mass="13881">MNLPKWREALTKADLLPEFQDVLDGFEYGFPQGIPQHKCKGFWHFTPPNHASALLARDKIEASIQKEVAAKRMFGPYTHEEVHKRFPFFRSNPLGAVINGDRLLRPINDLSFPRDNPIVPS</sequence>
<dbReference type="OrthoDB" id="2678913at2759"/>
<evidence type="ECO:0000313" key="2">
    <source>
        <dbReference type="EnsemblFungi" id="PTTG_10732-t43_1-p1"/>
    </source>
</evidence>
<dbReference type="AlphaFoldDB" id="A0A180G137"/>
<evidence type="ECO:0000313" key="1">
    <source>
        <dbReference type="EMBL" id="OAV86162.1"/>
    </source>
</evidence>
<accession>A0A180G137</accession>
<reference evidence="1" key="2">
    <citation type="submission" date="2016-05" db="EMBL/GenBank/DDBJ databases">
        <title>Comparative analysis highlights variable genome content of wheat rusts and divergence of the mating loci.</title>
        <authorList>
            <person name="Cuomo C.A."/>
            <person name="Bakkeren G."/>
            <person name="Szabo L."/>
            <person name="Khalil H."/>
            <person name="Joly D."/>
            <person name="Goldberg J."/>
            <person name="Young S."/>
            <person name="Zeng Q."/>
            <person name="Fellers J."/>
        </authorList>
    </citation>
    <scope>NUCLEOTIDE SEQUENCE [LARGE SCALE GENOMIC DNA]</scope>
    <source>
        <strain evidence="1">1-1 BBBD Race 1</strain>
    </source>
</reference>
<evidence type="ECO:0000313" key="3">
    <source>
        <dbReference type="Proteomes" id="UP000005240"/>
    </source>
</evidence>
<reference evidence="2" key="4">
    <citation type="submission" date="2025-05" db="UniProtKB">
        <authorList>
            <consortium name="EnsemblFungi"/>
        </authorList>
    </citation>
    <scope>IDENTIFICATION</scope>
    <source>
        <strain evidence="2">isolate 1-1 / race 1 (BBBD)</strain>
    </source>
</reference>
<keyword evidence="3" id="KW-1185">Reference proteome</keyword>
<gene>
    <name evidence="1" type="ORF">PTTG_10732</name>
</gene>